<dbReference type="PATRIC" id="fig|1030841.3.peg.471"/>
<feature type="region of interest" description="Disordered" evidence="1">
    <location>
        <begin position="420"/>
        <end position="439"/>
    </location>
</feature>
<dbReference type="RefSeq" id="WP_009115624.1">
    <property type="nucleotide sequence ID" value="NZ_JH165159.1"/>
</dbReference>
<feature type="region of interest" description="Disordered" evidence="1">
    <location>
        <begin position="445"/>
        <end position="503"/>
    </location>
</feature>
<evidence type="ECO:0000256" key="1">
    <source>
        <dbReference type="SAM" id="MobiDB-lite"/>
    </source>
</evidence>
<keyword evidence="6" id="KW-1185">Reference proteome</keyword>
<dbReference type="InterPro" id="IPR040677">
    <property type="entry name" value="LPD7"/>
</dbReference>
<dbReference type="InterPro" id="IPR034154">
    <property type="entry name" value="TOPRIM_DnaG/twinkle"/>
</dbReference>
<dbReference type="GO" id="GO:0016817">
    <property type="term" value="F:hydrolase activity, acting on acid anhydrides"/>
    <property type="evidence" value="ECO:0007669"/>
    <property type="project" value="InterPro"/>
</dbReference>
<feature type="compositionally biased region" description="Polar residues" evidence="1">
    <location>
        <begin position="427"/>
        <end position="439"/>
    </location>
</feature>
<evidence type="ECO:0000259" key="2">
    <source>
        <dbReference type="Pfam" id="PF08707"/>
    </source>
</evidence>
<feature type="compositionally biased region" description="Basic and acidic residues" evidence="1">
    <location>
        <begin position="448"/>
        <end position="459"/>
    </location>
</feature>
<dbReference type="InterPro" id="IPR014819">
    <property type="entry name" value="PriCT_2"/>
</dbReference>
<feature type="domain" description="Large polyvalent protein-associated" evidence="4">
    <location>
        <begin position="521"/>
        <end position="615"/>
    </location>
</feature>
<evidence type="ECO:0000259" key="3">
    <source>
        <dbReference type="Pfam" id="PF13362"/>
    </source>
</evidence>
<dbReference type="CDD" id="cd01029">
    <property type="entry name" value="TOPRIM_primases"/>
    <property type="match status" value="1"/>
</dbReference>
<accession>G4CN19</accession>
<dbReference type="Pfam" id="PF08707">
    <property type="entry name" value="PriCT_2"/>
    <property type="match status" value="1"/>
</dbReference>
<gene>
    <name evidence="5" type="ORF">HMPREF9370_0478</name>
</gene>
<comment type="caution">
    <text evidence="5">The sequence shown here is derived from an EMBL/GenBank/DDBJ whole genome shotgun (WGS) entry which is preliminary data.</text>
</comment>
<sequence>MSNYDDIQKALSYIDPHDRDVWVNTGYSIKHELGENGFDLWDQWSQQADNYNNRAARNVWKSIKNPTRTIGSLFHDARNNGYRPDKAYTPPSAEEQARIKAEREAARLSEEQAQAERREKAKSLAQSIWSRATPADINHPYLAAKGITDPAAVAGLRQNLYQGDNNLLIPVVHNREIVNVQSINQDGGKRFLSGGQVHGGFAVVGDADKMEHGIVIAEGFATAASIHQATDKTVVVAFNTGNMVAVSERLAKSLPENVPVTLAVDNDASQTGMKKALQAAAYFGGRAQVVEPEFSMTQIRQYQQENGVDEQGRPKLPSDFNDLHRLAGIEAVREKIETSFRQHEVGQEPAQTSGLSEPAAEQPPEPLSEQEWATVIAEEAKMRGIPMPGQTQPAAHTVPPTEQAAETPAAFVQGEAAMNTRQEENRQTPGHETSDTAANSIEYTAIRPSKEQEPLRETAPDNTAVKTDKAESLSEGAVPLSGYAREKAPEPAQAEQTEDGPAHETVKKPVTDLNYRIPPESIESRYVVADGKYLSAANHTTVMFTDTGKKISTPKTDMQTINDMLEVAKAKGWDSIKLSGSKEFKAMMYVAAESQGIRTSGYRPSNEDLALLKRMREERSLNIIEPQTGRAPAVAPVTEKVAPVPYPGDKRSRPAEAPEAAVTAKGAGVAQAGERIVSVGQAPYRHNPENQDSPYIVLERNGKERTVWGVDIPDAMERSGAEVGDRIILHSLGKQPVEIDVNVRDESGQVIGTKKKEVERKLFKMEIVQEREVREKEAPDREEENVPGKPDVAAIAKADKMMSQNEIPSKATINTSHAADTRLGVPLQAIGQSEIPSEVAIEAGRMKSAALDTRYAAAKAGYMAKAEKLSKANKQHLEFHERNVMDAIRGLKGDARTLALVNYYEHTEKMMHGRKLDLPKPARAPAHTPGQHIPTQQRTEREHEQRQTPEPEIGR</sequence>
<feature type="domain" description="Toprim" evidence="3">
    <location>
        <begin position="214"/>
        <end position="329"/>
    </location>
</feature>
<dbReference type="Pfam" id="PF13362">
    <property type="entry name" value="Toprim_3"/>
    <property type="match status" value="1"/>
</dbReference>
<name>G4CN19_9NEIS</name>
<evidence type="ECO:0000313" key="6">
    <source>
        <dbReference type="Proteomes" id="UP000005336"/>
    </source>
</evidence>
<organism evidence="5 6">
    <name type="scientific">Neisseria wadsworthii 9715</name>
    <dbReference type="NCBI Taxonomy" id="1030841"/>
    <lineage>
        <taxon>Bacteria</taxon>
        <taxon>Pseudomonadati</taxon>
        <taxon>Pseudomonadota</taxon>
        <taxon>Betaproteobacteria</taxon>
        <taxon>Neisseriales</taxon>
        <taxon>Neisseriaceae</taxon>
        <taxon>Neisseria</taxon>
    </lineage>
</organism>
<reference evidence="5 6" key="1">
    <citation type="submission" date="2011-06" db="EMBL/GenBank/DDBJ databases">
        <authorList>
            <person name="Muzny D."/>
            <person name="Qin X."/>
            <person name="Deng J."/>
            <person name="Jiang H."/>
            <person name="Liu Y."/>
            <person name="Qu J."/>
            <person name="Song X.-Z."/>
            <person name="Zhang L."/>
            <person name="Thornton R."/>
            <person name="Coyle M."/>
            <person name="Francisco L."/>
            <person name="Jackson L."/>
            <person name="Javaid M."/>
            <person name="Korchina V."/>
            <person name="Kovar C."/>
            <person name="Mata R."/>
            <person name="Mathew T."/>
            <person name="Ngo R."/>
            <person name="Nguyen L."/>
            <person name="Nguyen N."/>
            <person name="Okwuonu G."/>
            <person name="Ongeri F."/>
            <person name="Pham C."/>
            <person name="Simmons D."/>
            <person name="Wilczek-Boney K."/>
            <person name="Hale W."/>
            <person name="Jakkamsetti A."/>
            <person name="Pham P."/>
            <person name="Ruth R."/>
            <person name="San Lucas F."/>
            <person name="Warren J."/>
            <person name="Zhang J."/>
            <person name="Zhao Z."/>
            <person name="Zhou C."/>
            <person name="Zhu D."/>
            <person name="Lee S."/>
            <person name="Bess C."/>
            <person name="Blankenburg K."/>
            <person name="Forbes L."/>
            <person name="Fu Q."/>
            <person name="Gubbala S."/>
            <person name="Hirani K."/>
            <person name="Jayaseelan J.C."/>
            <person name="Lara F."/>
            <person name="Munidasa M."/>
            <person name="Palculict T."/>
            <person name="Patil S."/>
            <person name="Pu L.-L."/>
            <person name="Saada N."/>
            <person name="Tang L."/>
            <person name="Weissenberger G."/>
            <person name="Zhu Y."/>
            <person name="Hemphill L."/>
            <person name="Shang Y."/>
            <person name="Youmans B."/>
            <person name="Ayvaz T."/>
            <person name="Ross M."/>
            <person name="Santibanez J."/>
            <person name="Aqrawi P."/>
            <person name="Gross S."/>
            <person name="Joshi V."/>
            <person name="Fowler G."/>
            <person name="Nazareth L."/>
            <person name="Reid J."/>
            <person name="Worley K."/>
            <person name="Petrosino J."/>
            <person name="Highlander S."/>
            <person name="Gibbs R."/>
        </authorList>
    </citation>
    <scope>NUCLEOTIDE SEQUENCE [LARGE SCALE GENOMIC DNA]</scope>
    <source>
        <strain evidence="5 6">9715</strain>
    </source>
</reference>
<protein>
    <submittedName>
        <fullName evidence="5">Uncharacterized protein</fullName>
    </submittedName>
</protein>
<feature type="region of interest" description="Disordered" evidence="1">
    <location>
        <begin position="340"/>
        <end position="368"/>
    </location>
</feature>
<dbReference type="InterPro" id="IPR006171">
    <property type="entry name" value="TOPRIM_dom"/>
</dbReference>
<dbReference type="STRING" id="1030841.HMPREF9370_0478"/>
<dbReference type="OrthoDB" id="8905164at2"/>
<feature type="compositionally biased region" description="Basic and acidic residues" evidence="1">
    <location>
        <begin position="938"/>
        <end position="955"/>
    </location>
</feature>
<dbReference type="HOGENOM" id="CLU_012401_0_0_4"/>
<feature type="domain" description="Primase C-terminal 2" evidence="2">
    <location>
        <begin position="7"/>
        <end position="77"/>
    </location>
</feature>
<dbReference type="EMBL" id="AGAZ01000020">
    <property type="protein sequence ID" value="EGZ50896.1"/>
    <property type="molecule type" value="Genomic_DNA"/>
</dbReference>
<dbReference type="Pfam" id="PF18821">
    <property type="entry name" value="LPD7"/>
    <property type="match status" value="1"/>
</dbReference>
<feature type="region of interest" description="Disordered" evidence="1">
    <location>
        <begin position="918"/>
        <end position="955"/>
    </location>
</feature>
<dbReference type="AlphaFoldDB" id="G4CN19"/>
<evidence type="ECO:0000259" key="4">
    <source>
        <dbReference type="Pfam" id="PF18821"/>
    </source>
</evidence>
<evidence type="ECO:0000313" key="5">
    <source>
        <dbReference type="EMBL" id="EGZ50896.1"/>
    </source>
</evidence>
<feature type="region of interest" description="Disordered" evidence="1">
    <location>
        <begin position="643"/>
        <end position="666"/>
    </location>
</feature>
<proteinExistence type="predicted"/>
<dbReference type="Proteomes" id="UP000005336">
    <property type="component" value="Unassembled WGS sequence"/>
</dbReference>